<accession>W6UVP6</accession>
<proteinExistence type="predicted"/>
<keyword evidence="3" id="KW-1185">Reference proteome</keyword>
<dbReference type="Proteomes" id="UP000019149">
    <property type="component" value="Unassembled WGS sequence"/>
</dbReference>
<feature type="region of interest" description="Disordered" evidence="1">
    <location>
        <begin position="1"/>
        <end position="46"/>
    </location>
</feature>
<dbReference type="EMBL" id="APAU02000082">
    <property type="protein sequence ID" value="EUB57504.1"/>
    <property type="molecule type" value="Genomic_DNA"/>
</dbReference>
<dbReference type="STRING" id="6210.W6UVP6"/>
<evidence type="ECO:0000313" key="2">
    <source>
        <dbReference type="EMBL" id="EUB57504.1"/>
    </source>
</evidence>
<comment type="caution">
    <text evidence="2">The sequence shown here is derived from an EMBL/GenBank/DDBJ whole genome shotgun (WGS) entry which is preliminary data.</text>
</comment>
<feature type="compositionally biased region" description="Basic and acidic residues" evidence="1">
    <location>
        <begin position="1"/>
        <end position="13"/>
    </location>
</feature>
<dbReference type="RefSeq" id="XP_024348700.1">
    <property type="nucleotide sequence ID" value="XM_024496844.1"/>
</dbReference>
<organism evidence="2 3">
    <name type="scientific">Echinococcus granulosus</name>
    <name type="common">Hydatid tapeworm</name>
    <dbReference type="NCBI Taxonomy" id="6210"/>
    <lineage>
        <taxon>Eukaryota</taxon>
        <taxon>Metazoa</taxon>
        <taxon>Spiralia</taxon>
        <taxon>Lophotrochozoa</taxon>
        <taxon>Platyhelminthes</taxon>
        <taxon>Cestoda</taxon>
        <taxon>Eucestoda</taxon>
        <taxon>Cyclophyllidea</taxon>
        <taxon>Taeniidae</taxon>
        <taxon>Echinococcus</taxon>
        <taxon>Echinococcus granulosus group</taxon>
    </lineage>
</organism>
<dbReference type="KEGG" id="egl:EGR_07595"/>
<dbReference type="CTD" id="36343310"/>
<evidence type="ECO:0000256" key="1">
    <source>
        <dbReference type="SAM" id="MobiDB-lite"/>
    </source>
</evidence>
<name>W6UVP6_ECHGR</name>
<sequence>MTTGDVERMEGGKDGAVSKIDASPSAPKLPPTPGFIHTKPRKTTEEEVEAARQRFLARKAAGLTRPTVVVSDDEA</sequence>
<reference evidence="2 3" key="1">
    <citation type="journal article" date="2013" name="Nat. Genet.">
        <title>The genome of the hydatid tapeworm Echinococcus granulosus.</title>
        <authorList>
            <person name="Zheng H."/>
            <person name="Zhang W."/>
            <person name="Zhang L."/>
            <person name="Zhang Z."/>
            <person name="Li J."/>
            <person name="Lu G."/>
            <person name="Zhu Y."/>
            <person name="Wang Y."/>
            <person name="Huang Y."/>
            <person name="Liu J."/>
            <person name="Kang H."/>
            <person name="Chen J."/>
            <person name="Wang L."/>
            <person name="Chen A."/>
            <person name="Yu S."/>
            <person name="Gao Z."/>
            <person name="Jin L."/>
            <person name="Gu W."/>
            <person name="Wang Z."/>
            <person name="Zhao L."/>
            <person name="Shi B."/>
            <person name="Wen H."/>
            <person name="Lin R."/>
            <person name="Jones M.K."/>
            <person name="Brejova B."/>
            <person name="Vinar T."/>
            <person name="Zhao G."/>
            <person name="McManus D.P."/>
            <person name="Chen Z."/>
            <person name="Zhou Y."/>
            <person name="Wang S."/>
        </authorList>
    </citation>
    <scope>NUCLEOTIDE SEQUENCE [LARGE SCALE GENOMIC DNA]</scope>
</reference>
<protein>
    <submittedName>
        <fullName evidence="2">Uncharacterized protein</fullName>
    </submittedName>
</protein>
<evidence type="ECO:0000313" key="3">
    <source>
        <dbReference type="Proteomes" id="UP000019149"/>
    </source>
</evidence>
<dbReference type="AlphaFoldDB" id="W6UVP6"/>
<dbReference type="GeneID" id="36343310"/>
<gene>
    <name evidence="2" type="ORF">EGR_07595</name>
</gene>
<dbReference type="OrthoDB" id="446635at2759"/>